<dbReference type="EMBL" id="JXTB01000450">
    <property type="protein sequence ID" value="PON39939.1"/>
    <property type="molecule type" value="Genomic_DNA"/>
</dbReference>
<evidence type="ECO:0000313" key="1">
    <source>
        <dbReference type="EMBL" id="PON39939.1"/>
    </source>
</evidence>
<dbReference type="AlphaFoldDB" id="A0A2P5ATS4"/>
<evidence type="ECO:0000313" key="2">
    <source>
        <dbReference type="Proteomes" id="UP000237105"/>
    </source>
</evidence>
<dbReference type="Proteomes" id="UP000237105">
    <property type="component" value="Unassembled WGS sequence"/>
</dbReference>
<protein>
    <submittedName>
        <fullName evidence="1">Uncharacterized protein</fullName>
    </submittedName>
</protein>
<organism evidence="1 2">
    <name type="scientific">Parasponia andersonii</name>
    <name type="common">Sponia andersonii</name>
    <dbReference type="NCBI Taxonomy" id="3476"/>
    <lineage>
        <taxon>Eukaryota</taxon>
        <taxon>Viridiplantae</taxon>
        <taxon>Streptophyta</taxon>
        <taxon>Embryophyta</taxon>
        <taxon>Tracheophyta</taxon>
        <taxon>Spermatophyta</taxon>
        <taxon>Magnoliopsida</taxon>
        <taxon>eudicotyledons</taxon>
        <taxon>Gunneridae</taxon>
        <taxon>Pentapetalae</taxon>
        <taxon>rosids</taxon>
        <taxon>fabids</taxon>
        <taxon>Rosales</taxon>
        <taxon>Cannabaceae</taxon>
        <taxon>Parasponia</taxon>
    </lineage>
</organism>
<sequence>MRQDTQPNYMGCGFEQTVLSTIAFLPKSYLEAMYRAPKKAHLPTGNGHSEAGSGHRSPTVLGLGTRVSFSHQWDRGMGTHLRKKMRNDVMDFTNENTRPSATAHTFRKRRVQPHMLPRFLASTEFEIQLSDFSRPKKREWTPPPAGWIKLNCDAHIRQEDAVVAVVVRNSRKGHPDGFLY</sequence>
<gene>
    <name evidence="1" type="ORF">PanWU01x14_300800</name>
</gene>
<proteinExistence type="predicted"/>
<comment type="caution">
    <text evidence="1">The sequence shown here is derived from an EMBL/GenBank/DDBJ whole genome shotgun (WGS) entry which is preliminary data.</text>
</comment>
<reference evidence="2" key="1">
    <citation type="submission" date="2016-06" db="EMBL/GenBank/DDBJ databases">
        <title>Parallel loss of symbiosis genes in relatives of nitrogen-fixing non-legume Parasponia.</title>
        <authorList>
            <person name="Van Velzen R."/>
            <person name="Holmer R."/>
            <person name="Bu F."/>
            <person name="Rutten L."/>
            <person name="Van Zeijl A."/>
            <person name="Liu W."/>
            <person name="Santuari L."/>
            <person name="Cao Q."/>
            <person name="Sharma T."/>
            <person name="Shen D."/>
            <person name="Roswanjaya Y."/>
            <person name="Wardhani T."/>
            <person name="Kalhor M.S."/>
            <person name="Jansen J."/>
            <person name="Van den Hoogen J."/>
            <person name="Gungor B."/>
            <person name="Hartog M."/>
            <person name="Hontelez J."/>
            <person name="Verver J."/>
            <person name="Yang W.-C."/>
            <person name="Schijlen E."/>
            <person name="Repin R."/>
            <person name="Schilthuizen M."/>
            <person name="Schranz E."/>
            <person name="Heidstra R."/>
            <person name="Miyata K."/>
            <person name="Fedorova E."/>
            <person name="Kohlen W."/>
            <person name="Bisseling T."/>
            <person name="Smit S."/>
            <person name="Geurts R."/>
        </authorList>
    </citation>
    <scope>NUCLEOTIDE SEQUENCE [LARGE SCALE GENOMIC DNA]</scope>
    <source>
        <strain evidence="2">cv. WU1-14</strain>
    </source>
</reference>
<name>A0A2P5ATS4_PARAD</name>
<keyword evidence="2" id="KW-1185">Reference proteome</keyword>
<accession>A0A2P5ATS4</accession>